<dbReference type="GO" id="GO:0000160">
    <property type="term" value="P:phosphorelay signal transduction system"/>
    <property type="evidence" value="ECO:0007669"/>
    <property type="project" value="InterPro"/>
</dbReference>
<organism evidence="4 5">
    <name type="scientific">Maridesulfovibrio hydrothermalis AM13 = DSM 14728</name>
    <dbReference type="NCBI Taxonomy" id="1121451"/>
    <lineage>
        <taxon>Bacteria</taxon>
        <taxon>Pseudomonadati</taxon>
        <taxon>Thermodesulfobacteriota</taxon>
        <taxon>Desulfovibrionia</taxon>
        <taxon>Desulfovibrionales</taxon>
        <taxon>Desulfovibrionaceae</taxon>
        <taxon>Maridesulfovibrio</taxon>
    </lineage>
</organism>
<evidence type="ECO:0000313" key="5">
    <source>
        <dbReference type="Proteomes" id="UP000010808"/>
    </source>
</evidence>
<dbReference type="InterPro" id="IPR000160">
    <property type="entry name" value="GGDEF_dom"/>
</dbReference>
<feature type="domain" description="Response regulatory" evidence="3">
    <location>
        <begin position="9"/>
        <end position="124"/>
    </location>
</feature>
<dbReference type="Proteomes" id="UP000010808">
    <property type="component" value="Chromosome"/>
</dbReference>
<dbReference type="KEGG" id="dhy:DESAM_21026"/>
<gene>
    <name evidence="4" type="ORF">DESAM_21026</name>
</gene>
<protein>
    <submittedName>
        <fullName evidence="4">Response regulator receiver protein</fullName>
    </submittedName>
</protein>
<dbReference type="PANTHER" id="PTHR44591:SF3">
    <property type="entry name" value="RESPONSE REGULATORY DOMAIN-CONTAINING PROTEIN"/>
    <property type="match status" value="1"/>
</dbReference>
<evidence type="ECO:0000256" key="2">
    <source>
        <dbReference type="PROSITE-ProRule" id="PRU00169"/>
    </source>
</evidence>
<dbReference type="SMART" id="SM00448">
    <property type="entry name" value="REC"/>
    <property type="match status" value="2"/>
</dbReference>
<dbReference type="STRING" id="1121451.DESAM_21026"/>
<keyword evidence="1 2" id="KW-0597">Phosphoprotein</keyword>
<dbReference type="SUPFAM" id="SSF52172">
    <property type="entry name" value="CheY-like"/>
    <property type="match status" value="2"/>
</dbReference>
<dbReference type="Gene3D" id="3.40.50.2300">
    <property type="match status" value="2"/>
</dbReference>
<evidence type="ECO:0000256" key="1">
    <source>
        <dbReference type="ARBA" id="ARBA00022553"/>
    </source>
</evidence>
<accession>L0RAR3</accession>
<name>L0RAR3_9BACT</name>
<dbReference type="Gene3D" id="3.30.70.270">
    <property type="match status" value="1"/>
</dbReference>
<dbReference type="InterPro" id="IPR029787">
    <property type="entry name" value="Nucleotide_cyclase"/>
</dbReference>
<dbReference type="InterPro" id="IPR043128">
    <property type="entry name" value="Rev_trsase/Diguanyl_cyclase"/>
</dbReference>
<dbReference type="PATRIC" id="fig|1121451.3.peg.1283"/>
<evidence type="ECO:0000259" key="3">
    <source>
        <dbReference type="PROSITE" id="PS50110"/>
    </source>
</evidence>
<evidence type="ECO:0000313" key="4">
    <source>
        <dbReference type="EMBL" id="CCO23307.1"/>
    </source>
</evidence>
<dbReference type="PROSITE" id="PS50110">
    <property type="entry name" value="RESPONSE_REGULATORY"/>
    <property type="match status" value="2"/>
</dbReference>
<comment type="caution">
    <text evidence="2">Lacks conserved residue(s) required for the propagation of feature annotation.</text>
</comment>
<dbReference type="RefSeq" id="WP_015335911.1">
    <property type="nucleotide sequence ID" value="NC_020055.1"/>
</dbReference>
<dbReference type="SMART" id="SM00267">
    <property type="entry name" value="GGDEF"/>
    <property type="match status" value="1"/>
</dbReference>
<dbReference type="eggNOG" id="COG3706">
    <property type="taxonomic scope" value="Bacteria"/>
</dbReference>
<dbReference type="PANTHER" id="PTHR44591">
    <property type="entry name" value="STRESS RESPONSE REGULATOR PROTEIN 1"/>
    <property type="match status" value="1"/>
</dbReference>
<dbReference type="OrthoDB" id="9778432at2"/>
<dbReference type="SUPFAM" id="SSF55073">
    <property type="entry name" value="Nucleotide cyclase"/>
    <property type="match status" value="1"/>
</dbReference>
<feature type="modified residue" description="4-aspartylphosphate" evidence="2">
    <location>
        <position position="182"/>
    </location>
</feature>
<dbReference type="EMBL" id="FO203522">
    <property type="protein sequence ID" value="CCO23307.1"/>
    <property type="molecule type" value="Genomic_DNA"/>
</dbReference>
<keyword evidence="5" id="KW-1185">Reference proteome</keyword>
<dbReference type="InterPro" id="IPR011006">
    <property type="entry name" value="CheY-like_superfamily"/>
</dbReference>
<feature type="domain" description="Response regulatory" evidence="3">
    <location>
        <begin position="132"/>
        <end position="249"/>
    </location>
</feature>
<dbReference type="InterPro" id="IPR050595">
    <property type="entry name" value="Bact_response_regulator"/>
</dbReference>
<proteinExistence type="predicted"/>
<dbReference type="HOGENOM" id="CLU_000445_11_28_7"/>
<dbReference type="InterPro" id="IPR001789">
    <property type="entry name" value="Sig_transdc_resp-reg_receiver"/>
</dbReference>
<reference evidence="4 5" key="1">
    <citation type="submission" date="2012-10" db="EMBL/GenBank/DDBJ databases">
        <authorList>
            <person name="Genoscope - CEA"/>
        </authorList>
    </citation>
    <scope>NUCLEOTIDE SEQUENCE [LARGE SCALE GENOMIC DNA]</scope>
    <source>
        <strain evidence="5">AM13 / DSM 14728</strain>
    </source>
</reference>
<sequence>MSETAAKNTVLIVETSLTQARIITEHIESVTPFDSLVVRSMEEVEEILEDSNNDIFIAVLNLNIKGAPDGEAVDYVLSRKIPCIILTSTFNEKIRNRFIEKNVLDYFNKSRREDLEEMVDLIRRIHSNHEIKVVIAEDNSTARKIMRNLLERLNFTVETGKDGAEALAIIEANPDVKLLLTDYEMPNLDGFELVSEVRKTHSRDQLAILGVSSHDSGAITAKFLKRGANDFLKKPFEVEEFSWRVTNNLNELERIRSIKDAYSRDPLTGFSNLSSFINQGREIYLEMLSQGKSPVLAAFSVDELLTVNARYGWDASSAAIKKAASLLEQHSFGWTLSARSDQGFYILAEGSETLKNDLGAVKAALASSQIVSGTDRFMVSASFTVSKNPDQTLDQALSRVANALAMSQGKGINSFSYA</sequence>
<dbReference type="Pfam" id="PF00072">
    <property type="entry name" value="Response_reg"/>
    <property type="match status" value="1"/>
</dbReference>
<dbReference type="AlphaFoldDB" id="L0RAR3"/>